<feature type="chain" id="PRO_5028896296" evidence="2">
    <location>
        <begin position="17"/>
        <end position="72"/>
    </location>
</feature>
<dbReference type="AlphaFoldDB" id="A0A7E4VXE0"/>
<dbReference type="WBParaSite" id="Pan_g4561.t1">
    <property type="protein sequence ID" value="Pan_g4561.t1"/>
    <property type="gene ID" value="Pan_g4561"/>
</dbReference>
<protein>
    <submittedName>
        <fullName evidence="4">Secreted protein</fullName>
    </submittedName>
</protein>
<accession>A0A7E4VXE0</accession>
<evidence type="ECO:0000256" key="2">
    <source>
        <dbReference type="SAM" id="SignalP"/>
    </source>
</evidence>
<dbReference type="Proteomes" id="UP000492821">
    <property type="component" value="Unassembled WGS sequence"/>
</dbReference>
<organism evidence="3 4">
    <name type="scientific">Panagrellus redivivus</name>
    <name type="common">Microworm</name>
    <dbReference type="NCBI Taxonomy" id="6233"/>
    <lineage>
        <taxon>Eukaryota</taxon>
        <taxon>Metazoa</taxon>
        <taxon>Ecdysozoa</taxon>
        <taxon>Nematoda</taxon>
        <taxon>Chromadorea</taxon>
        <taxon>Rhabditida</taxon>
        <taxon>Tylenchina</taxon>
        <taxon>Panagrolaimomorpha</taxon>
        <taxon>Panagrolaimoidea</taxon>
        <taxon>Panagrolaimidae</taxon>
        <taxon>Panagrellus</taxon>
    </lineage>
</organism>
<feature type="signal peptide" evidence="2">
    <location>
        <begin position="1"/>
        <end position="16"/>
    </location>
</feature>
<feature type="compositionally biased region" description="Low complexity" evidence="1">
    <location>
        <begin position="31"/>
        <end position="44"/>
    </location>
</feature>
<proteinExistence type="predicted"/>
<feature type="region of interest" description="Disordered" evidence="1">
    <location>
        <begin position="27"/>
        <end position="48"/>
    </location>
</feature>
<evidence type="ECO:0000256" key="1">
    <source>
        <dbReference type="SAM" id="MobiDB-lite"/>
    </source>
</evidence>
<name>A0A7E4VXE0_PANRE</name>
<evidence type="ECO:0000313" key="3">
    <source>
        <dbReference type="Proteomes" id="UP000492821"/>
    </source>
</evidence>
<evidence type="ECO:0000313" key="4">
    <source>
        <dbReference type="WBParaSite" id="Pan_g4561.t1"/>
    </source>
</evidence>
<keyword evidence="3" id="KW-1185">Reference proteome</keyword>
<reference evidence="3" key="1">
    <citation type="journal article" date="2013" name="Genetics">
        <title>The draft genome and transcriptome of Panagrellus redivivus are shaped by the harsh demands of a free-living lifestyle.</title>
        <authorList>
            <person name="Srinivasan J."/>
            <person name="Dillman A.R."/>
            <person name="Macchietto M.G."/>
            <person name="Heikkinen L."/>
            <person name="Lakso M."/>
            <person name="Fracchia K.M."/>
            <person name="Antoshechkin I."/>
            <person name="Mortazavi A."/>
            <person name="Wong G."/>
            <person name="Sternberg P.W."/>
        </authorList>
    </citation>
    <scope>NUCLEOTIDE SEQUENCE [LARGE SCALE GENOMIC DNA]</scope>
    <source>
        <strain evidence="3">MT8872</strain>
    </source>
</reference>
<reference evidence="4" key="2">
    <citation type="submission" date="2020-10" db="UniProtKB">
        <authorList>
            <consortium name="WormBaseParasite"/>
        </authorList>
    </citation>
    <scope>IDENTIFICATION</scope>
</reference>
<sequence>MMFELVAVLLTAIITASFVAMCKPKKSAQKTTTTTLEPLHTQTTAPKSEFRDATSFTVDSCHGFTMVTTSNE</sequence>
<keyword evidence="2" id="KW-0732">Signal</keyword>